<evidence type="ECO:0000256" key="2">
    <source>
        <dbReference type="ARBA" id="ARBA00023125"/>
    </source>
</evidence>
<dbReference type="STRING" id="1392250.A0A2I2FYC6"/>
<evidence type="ECO:0008006" key="9">
    <source>
        <dbReference type="Google" id="ProtNLM"/>
    </source>
</evidence>
<feature type="compositionally biased region" description="Acidic residues" evidence="6">
    <location>
        <begin position="202"/>
        <end position="222"/>
    </location>
</feature>
<evidence type="ECO:0000256" key="4">
    <source>
        <dbReference type="ARBA" id="ARBA00023242"/>
    </source>
</evidence>
<feature type="compositionally biased region" description="Acidic residues" evidence="6">
    <location>
        <begin position="237"/>
        <end position="259"/>
    </location>
</feature>
<feature type="compositionally biased region" description="Polar residues" evidence="6">
    <location>
        <begin position="131"/>
        <end position="144"/>
    </location>
</feature>
<comment type="caution">
    <text evidence="7">The sequence shown here is derived from an EMBL/GenBank/DDBJ whole genome shotgun (WGS) entry which is preliminary data.</text>
</comment>
<dbReference type="InterPro" id="IPR001138">
    <property type="entry name" value="Zn2Cys6_DnaBD"/>
</dbReference>
<keyword evidence="2" id="KW-0238">DNA-binding</keyword>
<evidence type="ECO:0000313" key="8">
    <source>
        <dbReference type="Proteomes" id="UP000234275"/>
    </source>
</evidence>
<gene>
    <name evidence="7" type="ORF">P170DRAFT_478585</name>
</gene>
<feature type="region of interest" description="Disordered" evidence="6">
    <location>
        <begin position="932"/>
        <end position="1013"/>
    </location>
</feature>
<feature type="compositionally biased region" description="Low complexity" evidence="6">
    <location>
        <begin position="841"/>
        <end position="850"/>
    </location>
</feature>
<feature type="region of interest" description="Disordered" evidence="6">
    <location>
        <begin position="1"/>
        <end position="38"/>
    </location>
</feature>
<feature type="compositionally biased region" description="Acidic residues" evidence="6">
    <location>
        <begin position="1001"/>
        <end position="1013"/>
    </location>
</feature>
<dbReference type="GO" id="GO:0009893">
    <property type="term" value="P:positive regulation of metabolic process"/>
    <property type="evidence" value="ECO:0007669"/>
    <property type="project" value="UniProtKB-ARBA"/>
</dbReference>
<keyword evidence="1" id="KW-0805">Transcription regulation</keyword>
<name>A0A2I2FYC6_9EURO</name>
<feature type="compositionally biased region" description="Acidic residues" evidence="6">
    <location>
        <begin position="267"/>
        <end position="277"/>
    </location>
</feature>
<evidence type="ECO:0000313" key="7">
    <source>
        <dbReference type="EMBL" id="PLB45632.1"/>
    </source>
</evidence>
<dbReference type="Gene3D" id="4.10.240.10">
    <property type="entry name" value="Zn(2)-C6 fungal-type DNA-binding domain"/>
    <property type="match status" value="1"/>
</dbReference>
<dbReference type="InterPro" id="IPR036864">
    <property type="entry name" value="Zn2-C6_fun-type_DNA-bd_sf"/>
</dbReference>
<organism evidence="7 8">
    <name type="scientific">Aspergillus steynii IBT 23096</name>
    <dbReference type="NCBI Taxonomy" id="1392250"/>
    <lineage>
        <taxon>Eukaryota</taxon>
        <taxon>Fungi</taxon>
        <taxon>Dikarya</taxon>
        <taxon>Ascomycota</taxon>
        <taxon>Pezizomycotina</taxon>
        <taxon>Eurotiomycetes</taxon>
        <taxon>Eurotiomycetidae</taxon>
        <taxon>Eurotiales</taxon>
        <taxon>Aspergillaceae</taxon>
        <taxon>Aspergillus</taxon>
        <taxon>Aspergillus subgen. Circumdati</taxon>
    </lineage>
</organism>
<dbReference type="CDD" id="cd00067">
    <property type="entry name" value="GAL4"/>
    <property type="match status" value="1"/>
</dbReference>
<dbReference type="RefSeq" id="XP_024700934.1">
    <property type="nucleotide sequence ID" value="XM_024853574.1"/>
</dbReference>
<feature type="compositionally biased region" description="Basic residues" evidence="6">
    <location>
        <begin position="281"/>
        <end position="305"/>
    </location>
</feature>
<dbReference type="OrthoDB" id="4151048at2759"/>
<dbReference type="GeneID" id="36561272"/>
<reference evidence="7 8" key="1">
    <citation type="submission" date="2016-12" db="EMBL/GenBank/DDBJ databases">
        <title>The genomes of Aspergillus section Nigri reveals drivers in fungal speciation.</title>
        <authorList>
            <consortium name="DOE Joint Genome Institute"/>
            <person name="Vesth T.C."/>
            <person name="Nybo J."/>
            <person name="Theobald S."/>
            <person name="Brandl J."/>
            <person name="Frisvad J.C."/>
            <person name="Nielsen K.F."/>
            <person name="Lyhne E.K."/>
            <person name="Kogle M.E."/>
            <person name="Kuo A."/>
            <person name="Riley R."/>
            <person name="Clum A."/>
            <person name="Nolan M."/>
            <person name="Lipzen A."/>
            <person name="Salamov A."/>
            <person name="Henrissat B."/>
            <person name="Wiebenga A."/>
            <person name="De Vries R.P."/>
            <person name="Grigoriev I.V."/>
            <person name="Mortensen U.H."/>
            <person name="Andersen M.R."/>
            <person name="Baker S.E."/>
        </authorList>
    </citation>
    <scope>NUCLEOTIDE SEQUENCE [LARGE SCALE GENOMIC DNA]</scope>
    <source>
        <strain evidence="7 8">IBT 23096</strain>
    </source>
</reference>
<dbReference type="SUPFAM" id="SSF57701">
    <property type="entry name" value="Zn2/Cys6 DNA-binding domain"/>
    <property type="match status" value="1"/>
</dbReference>
<feature type="compositionally biased region" description="Polar residues" evidence="6">
    <location>
        <begin position="932"/>
        <end position="941"/>
    </location>
</feature>
<evidence type="ECO:0000256" key="5">
    <source>
        <dbReference type="SAM" id="Coils"/>
    </source>
</evidence>
<feature type="compositionally biased region" description="Polar residues" evidence="6">
    <location>
        <begin position="949"/>
        <end position="958"/>
    </location>
</feature>
<sequence>MSSKRKADDANLDEDQPRRITRRNAGTANKTLPGQASAVVPEDDPVLILLNSAPVPEANAPVPQPITQVPQFSTQATQASAAVPQVSVSVPQTSAPARKTKAAEIEDGTVPDEEAARPTKRARGNGPPVPTKTTRGSTRVNPESQAKKNSEKFRSESPAAKTTQEAIPTAIPGSSADCPLELDDTDDGNQGANVNQEVGDPLFEEGDPLFGEDDQLFGEGEEQQGGGEEDTKREQDEQGELQGEEDRQDEPQGEGGEADEQQRLGDEVEEEEEEEEEERPKGKKKKAKTASQKAKKNPGHTRTRRRADQPEADHSAIIRKRWRDDSEKDARNLAEWEERCRQWREQGIDPDNDKEYKRLKPKMRTGQACDRCVNLRQPCSKDADSCRRCREKGFECFMTDKNTGVTNKRGAIREGREEIQQLRQQLAESEEEVRRRIAVINQQRALIQQYGVVSRISVPEMQARFMTRNPPVPYANYNGLNMPGSVPVFDQTMPGGLMMDPSTQYPMPMGPGPVRQGQVGNGGYMNPPANMTGPANRNRPPMGRLPQDMAMPGPYQMGPAPNMGPPQYNPHMLNPYGVAQYRQLNQQPGGLNMFQGDMTHLGYQVPQQAMPPRRNMQPQPTMQAPIPSEDRTGATAHGLSEGTGPSQFPPTNVGNNFELPPDDYSNAPGFEDNNPMEAADIRRDSAVSRNAFDEFLDETVYAQPDDAEPLAPAPQRPARSQRSSVGAIHPPSYNVDSTGAVYEEFPPAQPPLPSVPSTAYPNRLSVSGPVQPAGAAAANVEYSAQPMTASLQPPTNIAGVNDQSTLPPVESTQEAGGVQVNDLDIAREMAQLAAMRNQDTQAAQAAVQSAPPAPVQPRPETQSQTQTQDPPPPQNQNPSPPEDDGIIDLHPLREGEMEELWGLACVPDNLEDVFLGEPSYNDEAWREFIGLSNQANPNPTTAPGEPESNAASSGQESAEQPAEPTDGEIQRPPGVQQLIDLHDDFNTPLFPGVEVPPADENVGDDGLDDLFEE</sequence>
<feature type="compositionally biased region" description="Low complexity" evidence="6">
    <location>
        <begin position="73"/>
        <end position="97"/>
    </location>
</feature>
<feature type="region of interest" description="Disordered" evidence="6">
    <location>
        <begin position="835"/>
        <end position="889"/>
    </location>
</feature>
<feature type="coiled-coil region" evidence="5">
    <location>
        <begin position="405"/>
        <end position="439"/>
    </location>
</feature>
<feature type="compositionally biased region" description="Polar residues" evidence="6">
    <location>
        <begin position="643"/>
        <end position="655"/>
    </location>
</feature>
<feature type="compositionally biased region" description="Polar residues" evidence="6">
    <location>
        <begin position="801"/>
        <end position="814"/>
    </location>
</feature>
<feature type="region of interest" description="Disordered" evidence="6">
    <location>
        <begin position="71"/>
        <end position="328"/>
    </location>
</feature>
<keyword evidence="5" id="KW-0175">Coiled coil</keyword>
<feature type="compositionally biased region" description="Low complexity" evidence="6">
    <location>
        <begin position="859"/>
        <end position="868"/>
    </location>
</feature>
<dbReference type="GO" id="GO:0000981">
    <property type="term" value="F:DNA-binding transcription factor activity, RNA polymerase II-specific"/>
    <property type="evidence" value="ECO:0007669"/>
    <property type="project" value="InterPro"/>
</dbReference>
<keyword evidence="4" id="KW-0539">Nucleus</keyword>
<feature type="compositionally biased region" description="Polar residues" evidence="6">
    <location>
        <begin position="24"/>
        <end position="34"/>
    </location>
</feature>
<dbReference type="VEuPathDB" id="FungiDB:P170DRAFT_478585"/>
<accession>A0A2I2FYC6</accession>
<feature type="region of interest" description="Disordered" evidence="6">
    <location>
        <begin position="610"/>
        <end position="676"/>
    </location>
</feature>
<feature type="region of interest" description="Disordered" evidence="6">
    <location>
        <begin position="705"/>
        <end position="760"/>
    </location>
</feature>
<dbReference type="AlphaFoldDB" id="A0A2I2FYC6"/>
<dbReference type="GO" id="GO:0008270">
    <property type="term" value="F:zinc ion binding"/>
    <property type="evidence" value="ECO:0007669"/>
    <property type="project" value="InterPro"/>
</dbReference>
<dbReference type="EMBL" id="MSFO01000007">
    <property type="protein sequence ID" value="PLB45632.1"/>
    <property type="molecule type" value="Genomic_DNA"/>
</dbReference>
<feature type="compositionally biased region" description="Basic and acidic residues" evidence="6">
    <location>
        <begin position="306"/>
        <end position="328"/>
    </location>
</feature>
<dbReference type="GO" id="GO:0003677">
    <property type="term" value="F:DNA binding"/>
    <property type="evidence" value="ECO:0007669"/>
    <property type="project" value="UniProtKB-KW"/>
</dbReference>
<keyword evidence="3" id="KW-0804">Transcription</keyword>
<evidence type="ECO:0000256" key="6">
    <source>
        <dbReference type="SAM" id="MobiDB-lite"/>
    </source>
</evidence>
<dbReference type="Proteomes" id="UP000234275">
    <property type="component" value="Unassembled WGS sequence"/>
</dbReference>
<feature type="compositionally biased region" description="Basic and acidic residues" evidence="6">
    <location>
        <begin position="145"/>
        <end position="155"/>
    </location>
</feature>
<proteinExistence type="predicted"/>
<evidence type="ECO:0000256" key="1">
    <source>
        <dbReference type="ARBA" id="ARBA00023015"/>
    </source>
</evidence>
<feature type="compositionally biased region" description="Pro residues" evidence="6">
    <location>
        <begin position="869"/>
        <end position="880"/>
    </location>
</feature>
<evidence type="ECO:0000256" key="3">
    <source>
        <dbReference type="ARBA" id="ARBA00023163"/>
    </source>
</evidence>
<protein>
    <recommendedName>
        <fullName evidence="9">Zn(2)-C6 fungal-type domain-containing protein</fullName>
    </recommendedName>
</protein>
<keyword evidence="8" id="KW-1185">Reference proteome</keyword>
<feature type="region of interest" description="Disordered" evidence="6">
    <location>
        <begin position="789"/>
        <end position="817"/>
    </location>
</feature>